<dbReference type="GO" id="GO:0015293">
    <property type="term" value="F:symporter activity"/>
    <property type="evidence" value="ECO:0007669"/>
    <property type="project" value="UniProtKB-KW"/>
</dbReference>
<keyword evidence="10" id="KW-1185">Reference proteome</keyword>
<gene>
    <name evidence="9" type="ORF">LARSCL_LOCUS18057</name>
</gene>
<dbReference type="InterPro" id="IPR036259">
    <property type="entry name" value="MFS_trans_sf"/>
</dbReference>
<name>A0AAV2BC33_9ARAC</name>
<dbReference type="GO" id="GO:0006820">
    <property type="term" value="P:monoatomic anion transport"/>
    <property type="evidence" value="ECO:0007669"/>
    <property type="project" value="TreeGrafter"/>
</dbReference>
<keyword evidence="3 7" id="KW-0812">Transmembrane</keyword>
<dbReference type="PANTHER" id="PTHR11662">
    <property type="entry name" value="SOLUTE CARRIER FAMILY 17"/>
    <property type="match status" value="1"/>
</dbReference>
<dbReference type="AlphaFoldDB" id="A0AAV2BC33"/>
<accession>A0AAV2BC33</accession>
<reference evidence="9 10" key="1">
    <citation type="submission" date="2024-04" db="EMBL/GenBank/DDBJ databases">
        <authorList>
            <person name="Rising A."/>
            <person name="Reimegard J."/>
            <person name="Sonavane S."/>
            <person name="Akerstrom W."/>
            <person name="Nylinder S."/>
            <person name="Hedman E."/>
            <person name="Kallberg Y."/>
        </authorList>
    </citation>
    <scope>NUCLEOTIDE SEQUENCE [LARGE SCALE GENOMIC DNA]</scope>
</reference>
<evidence type="ECO:0000256" key="2">
    <source>
        <dbReference type="ARBA" id="ARBA00022448"/>
    </source>
</evidence>
<evidence type="ECO:0000259" key="8">
    <source>
        <dbReference type="PROSITE" id="PS50850"/>
    </source>
</evidence>
<evidence type="ECO:0000256" key="1">
    <source>
        <dbReference type="ARBA" id="ARBA00004141"/>
    </source>
</evidence>
<keyword evidence="2" id="KW-0813">Transport</keyword>
<evidence type="ECO:0000313" key="9">
    <source>
        <dbReference type="EMBL" id="CAL1293174.1"/>
    </source>
</evidence>
<comment type="subcellular location">
    <subcellularLocation>
        <location evidence="1">Membrane</location>
        <topology evidence="1">Multi-pass membrane protein</topology>
    </subcellularLocation>
</comment>
<dbReference type="InterPro" id="IPR011701">
    <property type="entry name" value="MFS"/>
</dbReference>
<dbReference type="InterPro" id="IPR020846">
    <property type="entry name" value="MFS_dom"/>
</dbReference>
<dbReference type="SUPFAM" id="SSF103473">
    <property type="entry name" value="MFS general substrate transporter"/>
    <property type="match status" value="1"/>
</dbReference>
<protein>
    <recommendedName>
        <fullName evidence="8">Major facilitator superfamily (MFS) profile domain-containing protein</fullName>
    </recommendedName>
</protein>
<dbReference type="FunFam" id="1.20.1250.20:FF:000423">
    <property type="entry name" value="Putative inorganic phosphate cotransporter-like Protein"/>
    <property type="match status" value="1"/>
</dbReference>
<dbReference type="GO" id="GO:0016020">
    <property type="term" value="C:membrane"/>
    <property type="evidence" value="ECO:0007669"/>
    <property type="project" value="UniProtKB-SubCell"/>
</dbReference>
<dbReference type="PROSITE" id="PS50850">
    <property type="entry name" value="MFS"/>
    <property type="match status" value="1"/>
</dbReference>
<feature type="transmembrane region" description="Helical" evidence="7">
    <location>
        <begin position="159"/>
        <end position="178"/>
    </location>
</feature>
<evidence type="ECO:0000256" key="5">
    <source>
        <dbReference type="ARBA" id="ARBA00022989"/>
    </source>
</evidence>
<dbReference type="FunFam" id="1.20.1250.20:FF:000003">
    <property type="entry name" value="Solute carrier family 17 member 3"/>
    <property type="match status" value="1"/>
</dbReference>
<feature type="domain" description="Major facilitator superfamily (MFS) profile" evidence="8">
    <location>
        <begin position="56"/>
        <end position="510"/>
    </location>
</feature>
<evidence type="ECO:0000313" key="10">
    <source>
        <dbReference type="Proteomes" id="UP001497382"/>
    </source>
</evidence>
<keyword evidence="4" id="KW-0769">Symport</keyword>
<evidence type="ECO:0000256" key="3">
    <source>
        <dbReference type="ARBA" id="ARBA00022692"/>
    </source>
</evidence>
<dbReference type="InterPro" id="IPR050382">
    <property type="entry name" value="MFS_Na/Anion_cotransporter"/>
</dbReference>
<dbReference type="EMBL" id="CAXIEN010000320">
    <property type="protein sequence ID" value="CAL1293174.1"/>
    <property type="molecule type" value="Genomic_DNA"/>
</dbReference>
<proteinExistence type="predicted"/>
<dbReference type="PANTHER" id="PTHR11662:SF399">
    <property type="entry name" value="FI19708P1-RELATED"/>
    <property type="match status" value="1"/>
</dbReference>
<feature type="transmembrane region" description="Helical" evidence="7">
    <location>
        <begin position="486"/>
        <end position="504"/>
    </location>
</feature>
<feature type="transmembrane region" description="Helical" evidence="7">
    <location>
        <begin position="224"/>
        <end position="248"/>
    </location>
</feature>
<evidence type="ECO:0000256" key="4">
    <source>
        <dbReference type="ARBA" id="ARBA00022847"/>
    </source>
</evidence>
<feature type="transmembrane region" description="Helical" evidence="7">
    <location>
        <begin position="184"/>
        <end position="212"/>
    </location>
</feature>
<dbReference type="Proteomes" id="UP001497382">
    <property type="component" value="Unassembled WGS sequence"/>
</dbReference>
<keyword evidence="5 7" id="KW-1133">Transmembrane helix</keyword>
<sequence length="547" mass="60204">MTGENYVAKDGKCVTNIDYHLDTSAKPASKYGLKCPEEKLKNSNEETVIQEPILKCRYLIALMGFLINFQINCYRLNTSISIVAMVNNTAISLRDASNTSTTSCPSNLQRVEKNPRYQVEGEFDWSPEIQGYILGSSFLGYVVTQMPGGMMAEKISAKITIIMGVFISSLCHLISPFASWSNTYFILAIQFMRGIGQGLIPAASCVLAANWFPIKERGFLNTAMMSGFCAGALLGGVATGALCSSTLFRGWPSVYYIFGSLGIIFSIFLQLFLFDSPKTHPRITQSELKYILLNQEFSFSGKRPPIPWRKLFTSVPFYALTVAMTGQFWASTHFVSVHPTFLGTILHYPIHENGLFASVPFVLQIFLALLVSWISGWLNKHQYASVDSVRKGCNLLFSLGYSLCLLGIYAAGCDKSISAPFSILAMGSVGLSFAGCMIAAIDMSPTFAGTIMGVSSIISSLSGFIMPILVGVLTNEEQTLEQWNKVFFISIGVIMISGIIFSLFGSAKVQDWNFPVSKDFIKCDEKYSKEKMSSENSVNVNNSIIHL</sequence>
<feature type="transmembrane region" description="Helical" evidence="7">
    <location>
        <begin position="453"/>
        <end position="474"/>
    </location>
</feature>
<feature type="transmembrane region" description="Helical" evidence="7">
    <location>
        <begin position="355"/>
        <end position="374"/>
    </location>
</feature>
<feature type="transmembrane region" description="Helical" evidence="7">
    <location>
        <begin position="418"/>
        <end position="441"/>
    </location>
</feature>
<feature type="transmembrane region" description="Helical" evidence="7">
    <location>
        <begin position="254"/>
        <end position="274"/>
    </location>
</feature>
<comment type="caution">
    <text evidence="9">The sequence shown here is derived from an EMBL/GenBank/DDBJ whole genome shotgun (WGS) entry which is preliminary data.</text>
</comment>
<evidence type="ECO:0000256" key="6">
    <source>
        <dbReference type="ARBA" id="ARBA00023136"/>
    </source>
</evidence>
<dbReference type="Pfam" id="PF07690">
    <property type="entry name" value="MFS_1"/>
    <property type="match status" value="1"/>
</dbReference>
<dbReference type="Gene3D" id="1.20.1250.20">
    <property type="entry name" value="MFS general substrate transporter like domains"/>
    <property type="match status" value="2"/>
</dbReference>
<keyword evidence="6 7" id="KW-0472">Membrane</keyword>
<organism evidence="9 10">
    <name type="scientific">Larinioides sclopetarius</name>
    <dbReference type="NCBI Taxonomy" id="280406"/>
    <lineage>
        <taxon>Eukaryota</taxon>
        <taxon>Metazoa</taxon>
        <taxon>Ecdysozoa</taxon>
        <taxon>Arthropoda</taxon>
        <taxon>Chelicerata</taxon>
        <taxon>Arachnida</taxon>
        <taxon>Araneae</taxon>
        <taxon>Araneomorphae</taxon>
        <taxon>Entelegynae</taxon>
        <taxon>Araneoidea</taxon>
        <taxon>Araneidae</taxon>
        <taxon>Larinioides</taxon>
    </lineage>
</organism>
<evidence type="ECO:0000256" key="7">
    <source>
        <dbReference type="SAM" id="Phobius"/>
    </source>
</evidence>
<feature type="transmembrane region" description="Helical" evidence="7">
    <location>
        <begin position="395"/>
        <end position="412"/>
    </location>
</feature>